<reference evidence="1" key="1">
    <citation type="submission" date="2018-05" db="EMBL/GenBank/DDBJ databases">
        <title>Draft genome of Mucuna pruriens seed.</title>
        <authorList>
            <person name="Nnadi N.E."/>
            <person name="Vos R."/>
            <person name="Hasami M.H."/>
            <person name="Devisetty U.K."/>
            <person name="Aguiy J.C."/>
        </authorList>
    </citation>
    <scope>NUCLEOTIDE SEQUENCE [LARGE SCALE GENOMIC DNA]</scope>
    <source>
        <strain evidence="1">JCA_2017</strain>
    </source>
</reference>
<proteinExistence type="predicted"/>
<gene>
    <name evidence="1" type="ORF">CR513_54045</name>
</gene>
<keyword evidence="2" id="KW-1185">Reference proteome</keyword>
<accession>A0A371EMB0</accession>
<sequence length="141" mass="16371">MEEWVYPMNQELDNWTTQTVPELIDNVTRKLDNANESSGQEEGEGPKEEALVELERLLEQEGLKLQSGVEELEIINLDEEEEAREIWVGKQMPLDSRQRLVELLKEYVDVFAWLCQDMPGLDTTIVKHKLPLIPNTVSVWH</sequence>
<feature type="non-terminal residue" evidence="1">
    <location>
        <position position="1"/>
    </location>
</feature>
<dbReference type="AlphaFoldDB" id="A0A371EMB0"/>
<organism evidence="1 2">
    <name type="scientific">Mucuna pruriens</name>
    <name type="common">Velvet bean</name>
    <name type="synonym">Dolichos pruriens</name>
    <dbReference type="NCBI Taxonomy" id="157652"/>
    <lineage>
        <taxon>Eukaryota</taxon>
        <taxon>Viridiplantae</taxon>
        <taxon>Streptophyta</taxon>
        <taxon>Embryophyta</taxon>
        <taxon>Tracheophyta</taxon>
        <taxon>Spermatophyta</taxon>
        <taxon>Magnoliopsida</taxon>
        <taxon>eudicotyledons</taxon>
        <taxon>Gunneridae</taxon>
        <taxon>Pentapetalae</taxon>
        <taxon>rosids</taxon>
        <taxon>fabids</taxon>
        <taxon>Fabales</taxon>
        <taxon>Fabaceae</taxon>
        <taxon>Papilionoideae</taxon>
        <taxon>50 kb inversion clade</taxon>
        <taxon>NPAAA clade</taxon>
        <taxon>indigoferoid/millettioid clade</taxon>
        <taxon>Phaseoleae</taxon>
        <taxon>Mucuna</taxon>
    </lineage>
</organism>
<name>A0A371EMB0_MUCPR</name>
<dbReference type="Proteomes" id="UP000257109">
    <property type="component" value="Unassembled WGS sequence"/>
</dbReference>
<evidence type="ECO:0000313" key="1">
    <source>
        <dbReference type="EMBL" id="RDX67114.1"/>
    </source>
</evidence>
<comment type="caution">
    <text evidence="1">The sequence shown here is derived from an EMBL/GenBank/DDBJ whole genome shotgun (WGS) entry which is preliminary data.</text>
</comment>
<dbReference type="OrthoDB" id="6139006at2759"/>
<protein>
    <submittedName>
        <fullName evidence="1">Uncharacterized protein</fullName>
    </submittedName>
</protein>
<dbReference type="STRING" id="157652.A0A371EMB0"/>
<evidence type="ECO:0000313" key="2">
    <source>
        <dbReference type="Proteomes" id="UP000257109"/>
    </source>
</evidence>
<dbReference type="EMBL" id="QJKJ01013129">
    <property type="protein sequence ID" value="RDX67114.1"/>
    <property type="molecule type" value="Genomic_DNA"/>
</dbReference>